<organism evidence="2 3">
    <name type="scientific">Roseovarius mucosus</name>
    <dbReference type="NCBI Taxonomy" id="215743"/>
    <lineage>
        <taxon>Bacteria</taxon>
        <taxon>Pseudomonadati</taxon>
        <taxon>Pseudomonadota</taxon>
        <taxon>Alphaproteobacteria</taxon>
        <taxon>Rhodobacterales</taxon>
        <taxon>Roseobacteraceae</taxon>
        <taxon>Roseovarius</taxon>
    </lineage>
</organism>
<sequence>MRTTHFLMRRLKNVRTEMALNVLAYNIKCMVALVGIKRLMAAMPA</sequence>
<dbReference type="EMBL" id="CP020474">
    <property type="protein sequence ID" value="ARE83127.1"/>
    <property type="molecule type" value="Genomic_DNA"/>
</dbReference>
<keyword evidence="1" id="KW-0812">Transmembrane</keyword>
<evidence type="ECO:0000313" key="3">
    <source>
        <dbReference type="Proteomes" id="UP000192273"/>
    </source>
</evidence>
<protein>
    <submittedName>
        <fullName evidence="2">Transposase</fullName>
    </submittedName>
</protein>
<name>A0A1V0RMY1_9RHOB</name>
<accession>A0A1V0RMY1</accession>
<keyword evidence="1" id="KW-1133">Transmembrane helix</keyword>
<dbReference type="Proteomes" id="UP000192273">
    <property type="component" value="Chromosome"/>
</dbReference>
<dbReference type="KEGG" id="rmm:ROSMUCSMR3_01643"/>
<proteinExistence type="predicted"/>
<feature type="transmembrane region" description="Helical" evidence="1">
    <location>
        <begin position="20"/>
        <end position="40"/>
    </location>
</feature>
<keyword evidence="1" id="KW-0472">Membrane</keyword>
<dbReference type="AlphaFoldDB" id="A0A1V0RMY1"/>
<gene>
    <name evidence="2" type="ORF">ROSMUCSMR3_01643</name>
</gene>
<reference evidence="2 3" key="1">
    <citation type="submission" date="2017-03" db="EMBL/GenBank/DDBJ databases">
        <title>Genome Sequence of Roseovarius mucosus strain SMR3 Isolated from a culture of the Diatom Skeletonema marinoi.</title>
        <authorList>
            <person name="Topel M."/>
            <person name="Pinder M."/>
            <person name="Johansson O.N."/>
            <person name="Kourtchenko O."/>
            <person name="Godhe A."/>
            <person name="Clarke A.K."/>
        </authorList>
    </citation>
    <scope>NUCLEOTIDE SEQUENCE [LARGE SCALE GENOMIC DNA]</scope>
    <source>
        <strain evidence="2 3">SMR3</strain>
    </source>
</reference>
<keyword evidence="3" id="KW-1185">Reference proteome</keyword>
<evidence type="ECO:0000313" key="2">
    <source>
        <dbReference type="EMBL" id="ARE83127.1"/>
    </source>
</evidence>
<evidence type="ECO:0000256" key="1">
    <source>
        <dbReference type="SAM" id="Phobius"/>
    </source>
</evidence>